<dbReference type="Proteomes" id="UP000626844">
    <property type="component" value="Unassembled WGS sequence"/>
</dbReference>
<keyword evidence="2" id="KW-1185">Reference proteome</keyword>
<name>A0A926S0N9_9BACI</name>
<evidence type="ECO:0000313" key="2">
    <source>
        <dbReference type="Proteomes" id="UP000626844"/>
    </source>
</evidence>
<organism evidence="1 2">
    <name type="scientific">Metabacillus arenae</name>
    <dbReference type="NCBI Taxonomy" id="2771434"/>
    <lineage>
        <taxon>Bacteria</taxon>
        <taxon>Bacillati</taxon>
        <taxon>Bacillota</taxon>
        <taxon>Bacilli</taxon>
        <taxon>Bacillales</taxon>
        <taxon>Bacillaceae</taxon>
        <taxon>Metabacillus</taxon>
    </lineage>
</organism>
<dbReference type="AlphaFoldDB" id="A0A926S0N9"/>
<dbReference type="InterPro" id="IPR026988">
    <property type="entry name" value="YaaC-like"/>
</dbReference>
<gene>
    <name evidence="1" type="ORF">IC621_25260</name>
</gene>
<dbReference type="Pfam" id="PF14175">
    <property type="entry name" value="YaaC"/>
    <property type="match status" value="1"/>
</dbReference>
<reference evidence="1" key="1">
    <citation type="submission" date="2020-09" db="EMBL/GenBank/DDBJ databases">
        <title>A novel bacterium of genus Bacillus, isolated from South China Sea.</title>
        <authorList>
            <person name="Huang H."/>
            <person name="Mo K."/>
            <person name="Hu Y."/>
        </authorList>
    </citation>
    <scope>NUCLEOTIDE SEQUENCE</scope>
    <source>
        <strain evidence="1">IB182487</strain>
    </source>
</reference>
<dbReference type="EMBL" id="JACXAI010000058">
    <property type="protein sequence ID" value="MBD1383492.1"/>
    <property type="molecule type" value="Genomic_DNA"/>
</dbReference>
<comment type="caution">
    <text evidence="1">The sequence shown here is derived from an EMBL/GenBank/DDBJ whole genome shotgun (WGS) entry which is preliminary data.</text>
</comment>
<accession>A0A926S0N9</accession>
<sequence length="318" mass="37829">MDTKIIWNQLESFHSAETIQRLLEKKYKTDPQKKAYKNGYTFIYYLKHAESFYHQADHAPLSIQPIMYFYGMTQLLKACILTEDADYPNTSAVLAHGVTTRKRKKQNYEFLKDEVKIQRNGLFAHTALKMFHMKHLENDKYTMGQLLKKIPEMEETFLIHRQEKIHYEVKLKDNMVKIPGELTDLYHMTASRLKEYLITQDPYLQPANHDDTSVFLDGNSQSLKRPYLSSLFMYNTTNNSFALPTARTDIILLPETLVHYLLMYNLSMISRYETEWWYDLLLSHSNDDFIFISRFLKISSYKIPYYIWLFLNDTLINN</sequence>
<evidence type="ECO:0000313" key="1">
    <source>
        <dbReference type="EMBL" id="MBD1383492.1"/>
    </source>
</evidence>
<dbReference type="RefSeq" id="WP_191162710.1">
    <property type="nucleotide sequence ID" value="NZ_JACXAI010000058.1"/>
</dbReference>
<proteinExistence type="predicted"/>
<protein>
    <submittedName>
        <fullName evidence="1">YaaC family protein</fullName>
    </submittedName>
</protein>